<reference evidence="2" key="1">
    <citation type="submission" date="2025-08" db="UniProtKB">
        <authorList>
            <consortium name="RefSeq"/>
        </authorList>
    </citation>
    <scope>IDENTIFICATION</scope>
</reference>
<dbReference type="KEGG" id="dqu:106741896"/>
<dbReference type="RefSeq" id="XP_014469796.1">
    <property type="nucleotide sequence ID" value="XM_014614310.1"/>
</dbReference>
<sequence length="200" mass="23017">MIMATALRLRYFIVIIGVSSFPRFSDGLFHELNESPYEGVKVVTRGEPCPEPRYLPVRIEKPAQAAIAEKTASEKLYQPLRLKYETINPLPRPQYLCQEYPISIEVPEVQPREIATYISLPRKSYDYDIQIPPTEQIPTCYNFDFQVLPSNPTEAKMDWSYNRDFAPLLNGLTSRIDRIVIPACENPSCSCRFCRALSYV</sequence>
<name>A0A6P3WUM0_DINQU</name>
<keyword evidence="1" id="KW-1185">Reference proteome</keyword>
<protein>
    <submittedName>
        <fullName evidence="2">Uncharacterized protein LOC106741896</fullName>
    </submittedName>
</protein>
<dbReference type="OrthoDB" id="7673258at2759"/>
<evidence type="ECO:0000313" key="1">
    <source>
        <dbReference type="Proteomes" id="UP000515204"/>
    </source>
</evidence>
<accession>A0A6P3WUM0</accession>
<gene>
    <name evidence="2" type="primary">LOC106741896</name>
</gene>
<dbReference type="GeneID" id="106741896"/>
<proteinExistence type="predicted"/>
<dbReference type="Proteomes" id="UP000515204">
    <property type="component" value="Unplaced"/>
</dbReference>
<organism evidence="1 2">
    <name type="scientific">Dinoponera quadriceps</name>
    <name type="common">South American ant</name>
    <dbReference type="NCBI Taxonomy" id="609295"/>
    <lineage>
        <taxon>Eukaryota</taxon>
        <taxon>Metazoa</taxon>
        <taxon>Ecdysozoa</taxon>
        <taxon>Arthropoda</taxon>
        <taxon>Hexapoda</taxon>
        <taxon>Insecta</taxon>
        <taxon>Pterygota</taxon>
        <taxon>Neoptera</taxon>
        <taxon>Endopterygota</taxon>
        <taxon>Hymenoptera</taxon>
        <taxon>Apocrita</taxon>
        <taxon>Aculeata</taxon>
        <taxon>Formicoidea</taxon>
        <taxon>Formicidae</taxon>
        <taxon>Ponerinae</taxon>
        <taxon>Ponerini</taxon>
        <taxon>Dinoponera</taxon>
    </lineage>
</organism>
<evidence type="ECO:0000313" key="2">
    <source>
        <dbReference type="RefSeq" id="XP_014469796.1"/>
    </source>
</evidence>
<dbReference type="AlphaFoldDB" id="A0A6P3WUM0"/>